<dbReference type="OrthoDB" id="843771at2"/>
<feature type="signal peptide" evidence="1">
    <location>
        <begin position="1"/>
        <end position="31"/>
    </location>
</feature>
<feature type="chain" id="PRO_5022708544" evidence="1">
    <location>
        <begin position="32"/>
        <end position="543"/>
    </location>
</feature>
<dbReference type="InterPro" id="IPR024302">
    <property type="entry name" value="SusD-like"/>
</dbReference>
<reference evidence="2 3" key="1">
    <citation type="journal article" date="2017" name="Int. J. Syst. Evol. Microbiol.">
        <title>Arachidicoccus ginsenosidivorans sp. nov., with ginsenoside-converting activity isolated from ginseng cultivating soil.</title>
        <authorList>
            <person name="Siddiqi M.Z."/>
            <person name="Aslam Z."/>
            <person name="Im W.T."/>
        </authorList>
    </citation>
    <scope>NUCLEOTIDE SEQUENCE [LARGE SCALE GENOMIC DNA]</scope>
    <source>
        <strain evidence="2 3">Gsoil 809</strain>
    </source>
</reference>
<dbReference type="Gene3D" id="1.25.40.390">
    <property type="match status" value="1"/>
</dbReference>
<sequence>MNTHTSIYKMKRPGKALVLLSGLLLTFASCTKDFEKYNTNPYALSDEQTLSILPSAFGPIEQAIYSNYQTAQNLSADAYSGYMMSPTPFAADYNLNYAMSDNWNVNGFKDPFTLVMAPVKKIAEAGAREKLPELWGVALLIQVEAMDRVTDRFGPIPYTLAGTSLKSVAYDDQKTVYEAFFKQIDTAVANLTAYVAANPGKSSLGDGDVIYGGDFTKWIKFANSLRLRLAMRVSKVDPQMAKEQGEKALAQSAGLLSTPADDAAIHQSGGRNNDLWQITESWGDNRLGAAMGTYLTGYKDPRAAAYALPATDPKVAGTYTGIRVGIAISGKAVYEDYASLNTKVNFTQTAPQLIMTAAECWFLKAEAALRGWAGAGDIKEDYETGVKTSMDQWGVTIGSYLSDNKSTQAAYTDPKNAENNSPALSTITIKWDDAASKEVQLERIITQKWLAMFPEGQEAWADYRRTGYPKLFPVVHNNSGGKISTEEQIRRIPYPSIEYATDDGTAVKDAVQNLLGGEDNGGTRLWWDVKGPNFNNTLRYIKR</sequence>
<dbReference type="Pfam" id="PF12741">
    <property type="entry name" value="SusD-like"/>
    <property type="match status" value="1"/>
</dbReference>
<protein>
    <submittedName>
        <fullName evidence="2">SusD/RagB family nutrient-binding outer membrane lipoprotein</fullName>
    </submittedName>
</protein>
<dbReference type="SUPFAM" id="SSF48452">
    <property type="entry name" value="TPR-like"/>
    <property type="match status" value="1"/>
</dbReference>
<dbReference type="KEGG" id="agi:FSB73_07465"/>
<dbReference type="AlphaFoldDB" id="A0A5B8VKM9"/>
<organism evidence="2 3">
    <name type="scientific">Arachidicoccus ginsenosidivorans</name>
    <dbReference type="NCBI Taxonomy" id="496057"/>
    <lineage>
        <taxon>Bacteria</taxon>
        <taxon>Pseudomonadati</taxon>
        <taxon>Bacteroidota</taxon>
        <taxon>Chitinophagia</taxon>
        <taxon>Chitinophagales</taxon>
        <taxon>Chitinophagaceae</taxon>
        <taxon>Arachidicoccus</taxon>
    </lineage>
</organism>
<dbReference type="EMBL" id="CP042434">
    <property type="protein sequence ID" value="QEC71532.1"/>
    <property type="molecule type" value="Genomic_DNA"/>
</dbReference>
<dbReference type="RefSeq" id="WP_146780910.1">
    <property type="nucleotide sequence ID" value="NZ_CP042434.1"/>
</dbReference>
<accession>A0A5B8VKM9</accession>
<evidence type="ECO:0000313" key="3">
    <source>
        <dbReference type="Proteomes" id="UP000321291"/>
    </source>
</evidence>
<name>A0A5B8VKM9_9BACT</name>
<evidence type="ECO:0000256" key="1">
    <source>
        <dbReference type="SAM" id="SignalP"/>
    </source>
</evidence>
<keyword evidence="3" id="KW-1185">Reference proteome</keyword>
<evidence type="ECO:0000313" key="2">
    <source>
        <dbReference type="EMBL" id="QEC71532.1"/>
    </source>
</evidence>
<keyword evidence="1" id="KW-0732">Signal</keyword>
<gene>
    <name evidence="2" type="ORF">FSB73_07465</name>
</gene>
<dbReference type="Proteomes" id="UP000321291">
    <property type="component" value="Chromosome"/>
</dbReference>
<keyword evidence="2" id="KW-0449">Lipoprotein</keyword>
<dbReference type="InterPro" id="IPR011990">
    <property type="entry name" value="TPR-like_helical_dom_sf"/>
</dbReference>
<proteinExistence type="predicted"/>